<dbReference type="eggNOG" id="COG2120">
    <property type="taxonomic scope" value="Bacteria"/>
</dbReference>
<dbReference type="STRING" id="709032.Sulku_2133"/>
<dbReference type="Pfam" id="PF02585">
    <property type="entry name" value="PIG-L"/>
    <property type="match status" value="1"/>
</dbReference>
<dbReference type="SUPFAM" id="SSF102588">
    <property type="entry name" value="LmbE-like"/>
    <property type="match status" value="1"/>
</dbReference>
<dbReference type="HOGENOM" id="CLU_046270_0_0_7"/>
<dbReference type="InterPro" id="IPR024078">
    <property type="entry name" value="LmbE-like_dom_sf"/>
</dbReference>
<organism evidence="1 2">
    <name type="scientific">Sulfuricurvum kujiense (strain ATCC BAA-921 / DSM 16994 / JCM 11577 / YK-1)</name>
    <dbReference type="NCBI Taxonomy" id="709032"/>
    <lineage>
        <taxon>Bacteria</taxon>
        <taxon>Pseudomonadati</taxon>
        <taxon>Campylobacterota</taxon>
        <taxon>Epsilonproteobacteria</taxon>
        <taxon>Campylobacterales</taxon>
        <taxon>Sulfurimonadaceae</taxon>
        <taxon>Sulfuricurvum</taxon>
    </lineage>
</organism>
<evidence type="ECO:0000313" key="1">
    <source>
        <dbReference type="EMBL" id="ADR34793.1"/>
    </source>
</evidence>
<accession>E4U396</accession>
<name>E4U396_SULKY</name>
<dbReference type="AlphaFoldDB" id="E4U396"/>
<evidence type="ECO:0000313" key="2">
    <source>
        <dbReference type="Proteomes" id="UP000008721"/>
    </source>
</evidence>
<dbReference type="EMBL" id="CP002355">
    <property type="protein sequence ID" value="ADR34793.1"/>
    <property type="molecule type" value="Genomic_DNA"/>
</dbReference>
<sequence>MIFIVFGIVSYLILMMVIRKRQYKYKTNQDYTYLFNHETEQIDIKDVRFFDFSSLPANTTLILKINVKSSLFGHLFQPYIKIADSSKKEEAHYLEHGVNGIRYVDLSGFSASKGELNGCHCSFANKEAILYIFRNADSENQKILVLAPHADDAEIAAYGLYSSSDQSHVITVTVGEEGKCDYCGLYGSKQERALQKGKLRVHDALSVPALGDVPQERCAMLGYFGMSLKWMFEHRDQQAVSTSTGISDIRFFRRTDHTGFIKNETASATWDSLVRDLYSAIVSIKPEIIVTAHPDIDSNSDHIYTAYALVQALEQADMRDVKLYCYTNHHIYTEAYPYGPMFSTSALAPKFNTPFACDAIYSYQLDSKKQSDKFYALEAMHDLRDSTLVFGVKKAWSHFVKQLKRQIQQRDKSYFRRAVRPNELFYVMEWETFSSRSKS</sequence>
<dbReference type="Gene3D" id="3.40.50.10320">
    <property type="entry name" value="LmbE-like"/>
    <property type="match status" value="1"/>
</dbReference>
<dbReference type="OrthoDB" id="7007936at2"/>
<reference evidence="1 2" key="1">
    <citation type="journal article" date="2012" name="Stand. Genomic Sci.">
        <title>Complete genome sequence of the sulfur compounds oxidizing chemolithoautotroph Sulfuricurvum kujiense type strain (YK-1(T)).</title>
        <authorList>
            <person name="Han C."/>
            <person name="Kotsyurbenko O."/>
            <person name="Chertkov O."/>
            <person name="Held B."/>
            <person name="Lapidus A."/>
            <person name="Nolan M."/>
            <person name="Lucas S."/>
            <person name="Hammon N."/>
            <person name="Deshpande S."/>
            <person name="Cheng J.F."/>
            <person name="Tapia R."/>
            <person name="Goodwin L.A."/>
            <person name="Pitluck S."/>
            <person name="Liolios K."/>
            <person name="Pagani I."/>
            <person name="Ivanova N."/>
            <person name="Mavromatis K."/>
            <person name="Mikhailova N."/>
            <person name="Pati A."/>
            <person name="Chen A."/>
            <person name="Palaniappan K."/>
            <person name="Land M."/>
            <person name="Hauser L."/>
            <person name="Chang Y.J."/>
            <person name="Jeffries C.D."/>
            <person name="Brambilla E.M."/>
            <person name="Rohde M."/>
            <person name="Spring S."/>
            <person name="Sikorski J."/>
            <person name="Goker M."/>
            <person name="Woyke T."/>
            <person name="Bristow J."/>
            <person name="Eisen J.A."/>
            <person name="Markowitz V."/>
            <person name="Hugenholtz P."/>
            <person name="Kyrpides N.C."/>
            <person name="Klenk H.P."/>
            <person name="Detter J.C."/>
        </authorList>
    </citation>
    <scope>NUCLEOTIDE SEQUENCE [LARGE SCALE GENOMIC DNA]</scope>
    <source>
        <strain evidence="2">ATCC BAA-921 / DSM 16994 / JCM 11577 / YK-1</strain>
    </source>
</reference>
<dbReference type="KEGG" id="sku:Sulku_2133"/>
<dbReference type="RefSeq" id="WP_013460990.1">
    <property type="nucleotide sequence ID" value="NC_014762.1"/>
</dbReference>
<gene>
    <name evidence="1" type="ordered locus">Sulku_2133</name>
</gene>
<protein>
    <submittedName>
        <fullName evidence="1">LmbE family protein</fullName>
    </submittedName>
</protein>
<dbReference type="Proteomes" id="UP000008721">
    <property type="component" value="Chromosome"/>
</dbReference>
<proteinExistence type="predicted"/>
<keyword evidence="2" id="KW-1185">Reference proteome</keyword>
<dbReference type="InterPro" id="IPR003737">
    <property type="entry name" value="GlcNAc_PI_deacetylase-related"/>
</dbReference>